<dbReference type="EMBL" id="CAHIKZ030004081">
    <property type="protein sequence ID" value="CAE1306812.1"/>
    <property type="molecule type" value="Genomic_DNA"/>
</dbReference>
<feature type="compositionally biased region" description="Polar residues" evidence="1">
    <location>
        <begin position="36"/>
        <end position="46"/>
    </location>
</feature>
<reference evidence="2" key="1">
    <citation type="submission" date="2021-01" db="EMBL/GenBank/DDBJ databases">
        <authorList>
            <person name="Li R."/>
            <person name="Bekaert M."/>
        </authorList>
    </citation>
    <scope>NUCLEOTIDE SEQUENCE</scope>
    <source>
        <strain evidence="2">Farmed</strain>
    </source>
</reference>
<name>A0A812DRH6_ACAPH</name>
<feature type="compositionally biased region" description="Polar residues" evidence="1">
    <location>
        <begin position="54"/>
        <end position="64"/>
    </location>
</feature>
<comment type="caution">
    <text evidence="2">The sequence shown here is derived from an EMBL/GenBank/DDBJ whole genome shotgun (WGS) entry which is preliminary data.</text>
</comment>
<evidence type="ECO:0000256" key="1">
    <source>
        <dbReference type="SAM" id="MobiDB-lite"/>
    </source>
</evidence>
<feature type="compositionally biased region" description="Polar residues" evidence="1">
    <location>
        <begin position="1"/>
        <end position="10"/>
    </location>
</feature>
<gene>
    <name evidence="2" type="ORF">SPHA_59000</name>
</gene>
<evidence type="ECO:0000313" key="3">
    <source>
        <dbReference type="Proteomes" id="UP000597762"/>
    </source>
</evidence>
<proteinExistence type="predicted"/>
<feature type="region of interest" description="Disordered" evidence="1">
    <location>
        <begin position="1"/>
        <end position="74"/>
    </location>
</feature>
<protein>
    <submittedName>
        <fullName evidence="2">Uncharacterized protein</fullName>
    </submittedName>
</protein>
<feature type="compositionally biased region" description="Polar residues" evidence="1">
    <location>
        <begin position="18"/>
        <end position="28"/>
    </location>
</feature>
<sequence>MSSQEFQCKSESPDKSPEMSSQEFQCKSESPDKSPEMSSQEFQCKSESPDKSTEMSSQEFQCKSESPDKSTEMSSQEIRCKIMNAAIFKYYSILKCTLNADFLEQLDTDNIIEVFMEKIRHLVYNEWKEATKAEIFELVNEWKEATKAEIFESKFILFSLHPLFLL</sequence>
<dbReference type="AlphaFoldDB" id="A0A812DRH6"/>
<evidence type="ECO:0000313" key="2">
    <source>
        <dbReference type="EMBL" id="CAE1306812.1"/>
    </source>
</evidence>
<organism evidence="2 3">
    <name type="scientific">Acanthosepion pharaonis</name>
    <name type="common">Pharaoh cuttlefish</name>
    <name type="synonym">Sepia pharaonis</name>
    <dbReference type="NCBI Taxonomy" id="158019"/>
    <lineage>
        <taxon>Eukaryota</taxon>
        <taxon>Metazoa</taxon>
        <taxon>Spiralia</taxon>
        <taxon>Lophotrochozoa</taxon>
        <taxon>Mollusca</taxon>
        <taxon>Cephalopoda</taxon>
        <taxon>Coleoidea</taxon>
        <taxon>Decapodiformes</taxon>
        <taxon>Sepiida</taxon>
        <taxon>Sepiina</taxon>
        <taxon>Sepiidae</taxon>
        <taxon>Acanthosepion</taxon>
    </lineage>
</organism>
<keyword evidence="3" id="KW-1185">Reference proteome</keyword>
<accession>A0A812DRH6</accession>
<dbReference type="Proteomes" id="UP000597762">
    <property type="component" value="Unassembled WGS sequence"/>
</dbReference>